<keyword evidence="1" id="KW-0175">Coiled coil</keyword>
<dbReference type="Pfam" id="PF20994">
    <property type="entry name" value="CENPU"/>
    <property type="match status" value="1"/>
</dbReference>
<dbReference type="Proteomes" id="UP000789405">
    <property type="component" value="Unassembled WGS sequence"/>
</dbReference>
<dbReference type="OrthoDB" id="2396748at2759"/>
<dbReference type="EMBL" id="CAJVPY010000160">
    <property type="protein sequence ID" value="CAG8454361.1"/>
    <property type="molecule type" value="Genomic_DNA"/>
</dbReference>
<evidence type="ECO:0000313" key="3">
    <source>
        <dbReference type="EMBL" id="CAG8454361.1"/>
    </source>
</evidence>
<feature type="domain" description="Inner kinetochore subunit AME1" evidence="2">
    <location>
        <begin position="171"/>
        <end position="393"/>
    </location>
</feature>
<sequence length="397" mass="44388">MADIEGSQLPQKYQERLLARRRGLGTHKTELRNFKIVVQDTSECDVVGNVINDTISSNSSDDVGNVINDTISLNFNGNVINDIISPNFNGNDINDTISPNFNGNVINDTISPNFNGNDINDTISPNFNGNVINDTISPNINGNVINDTILPNSDTSECDVGNVIKDPISPNFNENIINDTNSSDQDTSECDVVGNVINNTISPNSSTSECDVVGNVINDTIDEFLDELDDNKFSKEIQYFKKEVELRLIEQSDLVDEHIALQSSLQKAKSRIRQLRTELLDVQRHHDKVYSELHKERSTFRMDEENRKKLEQIHTFLSDLELLRISVMSRDSAQDEEEEGEVLVGFEGLLASVVSRCCDVSNSNMIFQSSDSIRITDAGNLVVLRQFNSLLENIEVR</sequence>
<accession>A0A9N8YXI1</accession>
<dbReference type="AlphaFoldDB" id="A0A9N8YXI1"/>
<comment type="caution">
    <text evidence="3">The sequence shown here is derived from an EMBL/GenBank/DDBJ whole genome shotgun (WGS) entry which is preliminary data.</text>
</comment>
<reference evidence="3" key="1">
    <citation type="submission" date="2021-06" db="EMBL/GenBank/DDBJ databases">
        <authorList>
            <person name="Kallberg Y."/>
            <person name="Tangrot J."/>
            <person name="Rosling A."/>
        </authorList>
    </citation>
    <scope>NUCLEOTIDE SEQUENCE</scope>
    <source>
        <strain evidence="3">MA453B</strain>
    </source>
</reference>
<evidence type="ECO:0000259" key="2">
    <source>
        <dbReference type="Pfam" id="PF20994"/>
    </source>
</evidence>
<evidence type="ECO:0000313" key="4">
    <source>
        <dbReference type="Proteomes" id="UP000789405"/>
    </source>
</evidence>
<feature type="coiled-coil region" evidence="1">
    <location>
        <begin position="258"/>
        <end position="285"/>
    </location>
</feature>
<evidence type="ECO:0000256" key="1">
    <source>
        <dbReference type="SAM" id="Coils"/>
    </source>
</evidence>
<proteinExistence type="predicted"/>
<keyword evidence="4" id="KW-1185">Reference proteome</keyword>
<name>A0A9N8YXI1_9GLOM</name>
<gene>
    <name evidence="3" type="ORF">DERYTH_LOCUS685</name>
</gene>
<organism evidence="3 4">
    <name type="scientific">Dentiscutata erythropus</name>
    <dbReference type="NCBI Taxonomy" id="1348616"/>
    <lineage>
        <taxon>Eukaryota</taxon>
        <taxon>Fungi</taxon>
        <taxon>Fungi incertae sedis</taxon>
        <taxon>Mucoromycota</taxon>
        <taxon>Glomeromycotina</taxon>
        <taxon>Glomeromycetes</taxon>
        <taxon>Diversisporales</taxon>
        <taxon>Gigasporaceae</taxon>
        <taxon>Dentiscutata</taxon>
    </lineage>
</organism>
<protein>
    <submittedName>
        <fullName evidence="3">7637_t:CDS:1</fullName>
    </submittedName>
</protein>
<dbReference type="InterPro" id="IPR048743">
    <property type="entry name" value="AME1"/>
</dbReference>